<dbReference type="Gene3D" id="1.10.443.10">
    <property type="entry name" value="Intergrase catalytic core"/>
    <property type="match status" value="1"/>
</dbReference>
<dbReference type="PANTHER" id="PTHR30349:SF81">
    <property type="entry name" value="TYROSINE RECOMBINASE XERC"/>
    <property type="match status" value="1"/>
</dbReference>
<name>A0A0F9AUP8_9ZZZZ</name>
<dbReference type="AlphaFoldDB" id="A0A0F9AUP8"/>
<dbReference type="GO" id="GO:0015074">
    <property type="term" value="P:DNA integration"/>
    <property type="evidence" value="ECO:0007669"/>
    <property type="project" value="InterPro"/>
</dbReference>
<feature type="domain" description="Tyr recombinase" evidence="2">
    <location>
        <begin position="1"/>
        <end position="138"/>
    </location>
</feature>
<evidence type="ECO:0000256" key="1">
    <source>
        <dbReference type="ARBA" id="ARBA00023172"/>
    </source>
</evidence>
<gene>
    <name evidence="3" type="ORF">LCGC14_2805940</name>
</gene>
<dbReference type="PROSITE" id="PS51898">
    <property type="entry name" value="TYR_RECOMBINASE"/>
    <property type="match status" value="1"/>
</dbReference>
<dbReference type="GO" id="GO:0003677">
    <property type="term" value="F:DNA binding"/>
    <property type="evidence" value="ECO:0007669"/>
    <property type="project" value="InterPro"/>
</dbReference>
<proteinExistence type="predicted"/>
<dbReference type="Pfam" id="PF00589">
    <property type="entry name" value="Phage_integrase"/>
    <property type="match status" value="1"/>
</dbReference>
<keyword evidence="1" id="KW-0233">DNA recombination</keyword>
<dbReference type="SUPFAM" id="SSF56349">
    <property type="entry name" value="DNA breaking-rejoining enzymes"/>
    <property type="match status" value="1"/>
</dbReference>
<comment type="caution">
    <text evidence="3">The sequence shown here is derived from an EMBL/GenBank/DDBJ whole genome shotgun (WGS) entry which is preliminary data.</text>
</comment>
<organism evidence="3">
    <name type="scientific">marine sediment metagenome</name>
    <dbReference type="NCBI Taxonomy" id="412755"/>
    <lineage>
        <taxon>unclassified sequences</taxon>
        <taxon>metagenomes</taxon>
        <taxon>ecological metagenomes</taxon>
    </lineage>
</organism>
<protein>
    <recommendedName>
        <fullName evidence="2">Tyr recombinase domain-containing protein</fullName>
    </recommendedName>
</protein>
<dbReference type="PANTHER" id="PTHR30349">
    <property type="entry name" value="PHAGE INTEGRASE-RELATED"/>
    <property type="match status" value="1"/>
</dbReference>
<dbReference type="GO" id="GO:0006310">
    <property type="term" value="P:DNA recombination"/>
    <property type="evidence" value="ECO:0007669"/>
    <property type="project" value="UniProtKB-KW"/>
</dbReference>
<dbReference type="CDD" id="cd00798">
    <property type="entry name" value="INT_XerDC_C"/>
    <property type="match status" value="1"/>
</dbReference>
<evidence type="ECO:0000313" key="3">
    <source>
        <dbReference type="EMBL" id="KKK82184.1"/>
    </source>
</evidence>
<dbReference type="InterPro" id="IPR011010">
    <property type="entry name" value="DNA_brk_join_enz"/>
</dbReference>
<reference evidence="3" key="1">
    <citation type="journal article" date="2015" name="Nature">
        <title>Complex archaea that bridge the gap between prokaryotes and eukaryotes.</title>
        <authorList>
            <person name="Spang A."/>
            <person name="Saw J.H."/>
            <person name="Jorgensen S.L."/>
            <person name="Zaremba-Niedzwiedzka K."/>
            <person name="Martijn J."/>
            <person name="Lind A.E."/>
            <person name="van Eijk R."/>
            <person name="Schleper C."/>
            <person name="Guy L."/>
            <person name="Ettema T.J."/>
        </authorList>
    </citation>
    <scope>NUCLEOTIDE SEQUENCE</scope>
</reference>
<evidence type="ECO:0000259" key="2">
    <source>
        <dbReference type="PROSITE" id="PS51898"/>
    </source>
</evidence>
<dbReference type="InterPro" id="IPR002104">
    <property type="entry name" value="Integrase_catalytic"/>
</dbReference>
<feature type="non-terminal residue" evidence="3">
    <location>
        <position position="1"/>
    </location>
</feature>
<dbReference type="EMBL" id="LAZR01052786">
    <property type="protein sequence ID" value="KKK82184.1"/>
    <property type="molecule type" value="Genomic_DNA"/>
</dbReference>
<dbReference type="InterPro" id="IPR050090">
    <property type="entry name" value="Tyrosine_recombinase_XerCD"/>
</dbReference>
<dbReference type="InterPro" id="IPR013762">
    <property type="entry name" value="Integrase-like_cat_sf"/>
</dbReference>
<accession>A0A0F9AUP8</accession>
<sequence>NLKIADANLEVGYLRCLGKGKKERIVPLGSHAQKALKNYLDKGRKRLVREKDTKELFVNRFGNSLSRQGCWKMLKKYAKMVDYEKRITPHILRHSFATHLLERGAGLRSIQEMLGHSDISTTQVYTHVDRERLKEIHRKYHPRG</sequence>